<dbReference type="InterPro" id="IPR050508">
    <property type="entry name" value="Methyltransf_Superfamily"/>
</dbReference>
<keyword evidence="2" id="KW-0808">Transferase</keyword>
<dbReference type="CDD" id="cd02440">
    <property type="entry name" value="AdoMet_MTases"/>
    <property type="match status" value="1"/>
</dbReference>
<evidence type="ECO:0000313" key="2">
    <source>
        <dbReference type="EMBL" id="CAI8752615.1"/>
    </source>
</evidence>
<sequence>MVARKTWRVSYGLEGNERTIMNKATAEKLFSGPIGEEYEMLKRICPAAADISRRVGEFVANWTPRFPTESLNLVELGCGTGVTTLNLINARPDTVITSVDNEPTMLNQARRNLADAVAQGRLRLFENDALSYLRELPSASVDILASAYTLHNFLNDYRARVLEEIFRVLKPGGIFVNGDRYALDDSLAHLRATQEEVKQYFRVFTELNRVDLLEQWIVHLFSDESPDHVMPLEPNLSAMREIGFDAVTVHFREDVNALVSGSKPWP</sequence>
<organism evidence="2 3">
    <name type="scientific">Methylocaldum szegediense</name>
    <dbReference type="NCBI Taxonomy" id="73780"/>
    <lineage>
        <taxon>Bacteria</taxon>
        <taxon>Pseudomonadati</taxon>
        <taxon>Pseudomonadota</taxon>
        <taxon>Gammaproteobacteria</taxon>
        <taxon>Methylococcales</taxon>
        <taxon>Methylococcaceae</taxon>
        <taxon>Methylocaldum</taxon>
    </lineage>
</organism>
<dbReference type="Pfam" id="PF13649">
    <property type="entry name" value="Methyltransf_25"/>
    <property type="match status" value="1"/>
</dbReference>
<proteinExistence type="predicted"/>
<keyword evidence="3" id="KW-1185">Reference proteome</keyword>
<dbReference type="Proteomes" id="UP001162030">
    <property type="component" value="Chromosome"/>
</dbReference>
<name>A0ABN8WXY1_9GAMM</name>
<dbReference type="InterPro" id="IPR041698">
    <property type="entry name" value="Methyltransf_25"/>
</dbReference>
<gene>
    <name evidence="2" type="ORF">MSZNOR_0678</name>
</gene>
<protein>
    <submittedName>
        <fullName evidence="2">tRNA (Cmo5U34)-methyltransferase</fullName>
        <ecNumber evidence="2">2.1.1.-</ecNumber>
    </submittedName>
</protein>
<dbReference type="PANTHER" id="PTHR42912">
    <property type="entry name" value="METHYLTRANSFERASE"/>
    <property type="match status" value="1"/>
</dbReference>
<dbReference type="SUPFAM" id="SSF53335">
    <property type="entry name" value="S-adenosyl-L-methionine-dependent methyltransferases"/>
    <property type="match status" value="1"/>
</dbReference>
<accession>A0ABN8WXY1</accession>
<keyword evidence="2" id="KW-0489">Methyltransferase</keyword>
<dbReference type="InterPro" id="IPR029063">
    <property type="entry name" value="SAM-dependent_MTases_sf"/>
</dbReference>
<dbReference type="Gene3D" id="3.40.50.150">
    <property type="entry name" value="Vaccinia Virus protein VP39"/>
    <property type="match status" value="1"/>
</dbReference>
<dbReference type="EMBL" id="OX458333">
    <property type="protein sequence ID" value="CAI8752615.1"/>
    <property type="molecule type" value="Genomic_DNA"/>
</dbReference>
<dbReference type="EC" id="2.1.1.-" evidence="2"/>
<evidence type="ECO:0000259" key="1">
    <source>
        <dbReference type="Pfam" id="PF13649"/>
    </source>
</evidence>
<dbReference type="GO" id="GO:0008168">
    <property type="term" value="F:methyltransferase activity"/>
    <property type="evidence" value="ECO:0007669"/>
    <property type="project" value="UniProtKB-KW"/>
</dbReference>
<evidence type="ECO:0000313" key="3">
    <source>
        <dbReference type="Proteomes" id="UP001162030"/>
    </source>
</evidence>
<feature type="domain" description="Methyltransferase" evidence="1">
    <location>
        <begin position="74"/>
        <end position="173"/>
    </location>
</feature>
<reference evidence="2 3" key="1">
    <citation type="submission" date="2023-03" db="EMBL/GenBank/DDBJ databases">
        <authorList>
            <person name="Pearce D."/>
        </authorList>
    </citation>
    <scope>NUCLEOTIDE SEQUENCE [LARGE SCALE GENOMIC DNA]</scope>
    <source>
        <strain evidence="2">Msz</strain>
    </source>
</reference>
<dbReference type="GO" id="GO:0032259">
    <property type="term" value="P:methylation"/>
    <property type="evidence" value="ECO:0007669"/>
    <property type="project" value="UniProtKB-KW"/>
</dbReference>